<comment type="caution">
    <text evidence="5">The sequence shown here is derived from an EMBL/GenBank/DDBJ whole genome shotgun (WGS) entry which is preliminary data.</text>
</comment>
<evidence type="ECO:0000256" key="2">
    <source>
        <dbReference type="ARBA" id="ARBA00022840"/>
    </source>
</evidence>
<accession>A0AA90YWS4</accession>
<reference evidence="5" key="1">
    <citation type="submission" date="2019-12" db="EMBL/GenBank/DDBJ databases">
        <title>Ruegeria JWLKs population differentiation of coral mucus and skeleton niches.</title>
        <authorList>
            <person name="Luo D."/>
        </authorList>
    </citation>
    <scope>NUCLEOTIDE SEQUENCE</scope>
    <source>
        <strain evidence="5">HKCCD6181</strain>
    </source>
</reference>
<dbReference type="Pfam" id="PF01656">
    <property type="entry name" value="CbiA"/>
    <property type="match status" value="1"/>
</dbReference>
<dbReference type="Proteomes" id="UP000597886">
    <property type="component" value="Unassembled WGS sequence"/>
</dbReference>
<keyword evidence="1" id="KW-0547">Nucleotide-binding</keyword>
<dbReference type="RefSeq" id="WP_171331828.1">
    <property type="nucleotide sequence ID" value="NZ_WVRA01000012.1"/>
</dbReference>
<dbReference type="SMART" id="SM00382">
    <property type="entry name" value="AAA"/>
    <property type="match status" value="1"/>
</dbReference>
<dbReference type="Gene3D" id="3.40.50.300">
    <property type="entry name" value="P-loop containing nucleotide triphosphate hydrolases"/>
    <property type="match status" value="1"/>
</dbReference>
<dbReference type="CDD" id="cd05387">
    <property type="entry name" value="BY-kinase"/>
    <property type="match status" value="1"/>
</dbReference>
<name>A0AA90YWS4_9RHOB</name>
<feature type="domain" description="AAA+ ATPase" evidence="4">
    <location>
        <begin position="89"/>
        <end position="255"/>
    </location>
</feature>
<dbReference type="InterPro" id="IPR003593">
    <property type="entry name" value="AAA+_ATPase"/>
</dbReference>
<evidence type="ECO:0000256" key="1">
    <source>
        <dbReference type="ARBA" id="ARBA00022741"/>
    </source>
</evidence>
<dbReference type="InterPro" id="IPR050445">
    <property type="entry name" value="Bact_polysacc_biosynth/exp"/>
</dbReference>
<dbReference type="InterPro" id="IPR002586">
    <property type="entry name" value="CobQ/CobB/MinD/ParA_Nub-bd_dom"/>
</dbReference>
<keyword evidence="2" id="KW-0067">ATP-binding</keyword>
<evidence type="ECO:0000313" key="5">
    <source>
        <dbReference type="EMBL" id="NOE20708.1"/>
    </source>
</evidence>
<gene>
    <name evidence="5" type="ORF">GS634_21470</name>
</gene>
<dbReference type="EMBL" id="WVRA01000012">
    <property type="protein sequence ID" value="NOE20708.1"/>
    <property type="molecule type" value="Genomic_DNA"/>
</dbReference>
<proteinExistence type="predicted"/>
<dbReference type="InterPro" id="IPR005702">
    <property type="entry name" value="Wzc-like_C"/>
</dbReference>
<evidence type="ECO:0000256" key="3">
    <source>
        <dbReference type="SAM" id="MobiDB-lite"/>
    </source>
</evidence>
<protein>
    <submittedName>
        <fullName evidence="5">P-loop NTPase</fullName>
    </submittedName>
</protein>
<evidence type="ECO:0000313" key="6">
    <source>
        <dbReference type="Proteomes" id="UP000597886"/>
    </source>
</evidence>
<dbReference type="PANTHER" id="PTHR32309">
    <property type="entry name" value="TYROSINE-PROTEIN KINASE"/>
    <property type="match status" value="1"/>
</dbReference>
<sequence>MDRLQQAIQKAREERNSRQQSQPVSATEARQPPAQQVSVDEDIWLAVPEIKIEKHLISRNRLMSFYGGADASPYDMLRTKMLQQTLSNDWHRIALTSPYSGCGKSTTAANLAFSLGRQEELRTIVIDFDMRRRGLAEILKQTGSHSMADVIQGAVPFREHAVRYGNNVIFGLNYASTRNPAEILQSRRAIEFLEQLEADYKPDVILFDTPPLMMSDDSHGFLRNVDCALLLAAAEETSIDHIDVAEQQLAELTSVMGIVLNKCRYISGTFGNEYGYY</sequence>
<dbReference type="PANTHER" id="PTHR32309:SF31">
    <property type="entry name" value="CAPSULAR EXOPOLYSACCHARIDE FAMILY"/>
    <property type="match status" value="1"/>
</dbReference>
<feature type="region of interest" description="Disordered" evidence="3">
    <location>
        <begin position="1"/>
        <end position="35"/>
    </location>
</feature>
<dbReference type="AlphaFoldDB" id="A0AA90YWS4"/>
<dbReference type="SUPFAM" id="SSF52540">
    <property type="entry name" value="P-loop containing nucleoside triphosphate hydrolases"/>
    <property type="match status" value="1"/>
</dbReference>
<evidence type="ECO:0000259" key="4">
    <source>
        <dbReference type="SMART" id="SM00382"/>
    </source>
</evidence>
<organism evidence="5 6">
    <name type="scientific">Ruegeria atlantica</name>
    <dbReference type="NCBI Taxonomy" id="81569"/>
    <lineage>
        <taxon>Bacteria</taxon>
        <taxon>Pseudomonadati</taxon>
        <taxon>Pseudomonadota</taxon>
        <taxon>Alphaproteobacteria</taxon>
        <taxon>Rhodobacterales</taxon>
        <taxon>Roseobacteraceae</taxon>
        <taxon>Ruegeria</taxon>
    </lineage>
</organism>
<dbReference type="InterPro" id="IPR027417">
    <property type="entry name" value="P-loop_NTPase"/>
</dbReference>